<evidence type="ECO:0000256" key="9">
    <source>
        <dbReference type="ARBA" id="ARBA00023180"/>
    </source>
</evidence>
<evidence type="ECO:0000256" key="12">
    <source>
        <dbReference type="SAM" id="Phobius"/>
    </source>
</evidence>
<keyword evidence="10" id="KW-0807">Transducer</keyword>
<evidence type="ECO:0000256" key="5">
    <source>
        <dbReference type="ARBA" id="ARBA00022989"/>
    </source>
</evidence>
<dbReference type="Proteomes" id="UP000548317">
    <property type="component" value="Unassembled WGS sequence"/>
</dbReference>
<dbReference type="Pfam" id="PF01094">
    <property type="entry name" value="ANF_receptor"/>
    <property type="match status" value="1"/>
</dbReference>
<dbReference type="Gene3D" id="3.40.50.2300">
    <property type="match status" value="2"/>
</dbReference>
<dbReference type="InterPro" id="IPR038550">
    <property type="entry name" value="GPCR_3_9-Cys_sf"/>
</dbReference>
<evidence type="ECO:0000256" key="4">
    <source>
        <dbReference type="ARBA" id="ARBA00022729"/>
    </source>
</evidence>
<organism evidence="14 15">
    <name type="scientific">Struthidea cinerea</name>
    <dbReference type="NCBI Taxonomy" id="181839"/>
    <lineage>
        <taxon>Eukaryota</taxon>
        <taxon>Metazoa</taxon>
        <taxon>Chordata</taxon>
        <taxon>Craniata</taxon>
        <taxon>Vertebrata</taxon>
        <taxon>Euteleostomi</taxon>
        <taxon>Archelosauria</taxon>
        <taxon>Archosauria</taxon>
        <taxon>Dinosauria</taxon>
        <taxon>Saurischia</taxon>
        <taxon>Theropoda</taxon>
        <taxon>Coelurosauria</taxon>
        <taxon>Aves</taxon>
        <taxon>Neognathae</taxon>
        <taxon>Neoaves</taxon>
        <taxon>Telluraves</taxon>
        <taxon>Australaves</taxon>
        <taxon>Passeriformes</taxon>
        <taxon>Corvoidea</taxon>
        <taxon>Corcoracidae</taxon>
        <taxon>Struthidea</taxon>
    </lineage>
</organism>
<evidence type="ECO:0000313" key="15">
    <source>
        <dbReference type="Proteomes" id="UP000548317"/>
    </source>
</evidence>
<feature type="transmembrane region" description="Helical" evidence="12">
    <location>
        <begin position="639"/>
        <end position="660"/>
    </location>
</feature>
<dbReference type="PANTHER" id="PTHR24061:SF3">
    <property type="entry name" value="TASTE RECEPTOR TYPE 1 MEMBER 1"/>
    <property type="match status" value="1"/>
</dbReference>
<dbReference type="PANTHER" id="PTHR24061">
    <property type="entry name" value="CALCIUM-SENSING RECEPTOR-RELATED"/>
    <property type="match status" value="1"/>
</dbReference>
<evidence type="ECO:0000256" key="7">
    <source>
        <dbReference type="ARBA" id="ARBA00023136"/>
    </source>
</evidence>
<dbReference type="GO" id="GO:0050917">
    <property type="term" value="P:sensory perception of umami taste"/>
    <property type="evidence" value="ECO:0007669"/>
    <property type="project" value="TreeGrafter"/>
</dbReference>
<dbReference type="FunFam" id="3.40.50.2300:FF:000016">
    <property type="entry name" value="Taste 1 receptor member 2"/>
    <property type="match status" value="1"/>
</dbReference>
<feature type="transmembrane region" description="Helical" evidence="12">
    <location>
        <begin position="516"/>
        <end position="539"/>
    </location>
</feature>
<feature type="transmembrane region" description="Helical" evidence="12">
    <location>
        <begin position="608"/>
        <end position="627"/>
    </location>
</feature>
<evidence type="ECO:0000313" key="14">
    <source>
        <dbReference type="EMBL" id="NXB68881.1"/>
    </source>
</evidence>
<feature type="transmembrane region" description="Helical" evidence="12">
    <location>
        <begin position="448"/>
        <end position="471"/>
    </location>
</feature>
<dbReference type="InterPro" id="IPR011500">
    <property type="entry name" value="GPCR_3_9-Cys_dom"/>
</dbReference>
<keyword evidence="3 12" id="KW-0812">Transmembrane</keyword>
<reference evidence="14 15" key="1">
    <citation type="submission" date="2019-09" db="EMBL/GenBank/DDBJ databases">
        <title>Bird 10,000 Genomes (B10K) Project - Family phase.</title>
        <authorList>
            <person name="Zhang G."/>
        </authorList>
    </citation>
    <scope>NUCLEOTIDE SEQUENCE [LARGE SCALE GENOMIC DNA]</scope>
    <source>
        <strain evidence="14">B10K-DU-029-33</strain>
        <tissue evidence="14">Heart</tissue>
    </source>
</reference>
<dbReference type="GO" id="GO:0005886">
    <property type="term" value="C:plasma membrane"/>
    <property type="evidence" value="ECO:0007669"/>
    <property type="project" value="UniProtKB-SubCell"/>
</dbReference>
<protein>
    <submittedName>
        <fullName evidence="14">TS1R1 protein</fullName>
    </submittedName>
</protein>
<evidence type="ECO:0000256" key="3">
    <source>
        <dbReference type="ARBA" id="ARBA00022692"/>
    </source>
</evidence>
<accession>A0A7K8FYW1</accession>
<comment type="similarity">
    <text evidence="11">Belongs to the G-protein coupled receptor 3 family. TAS1R subfamily.</text>
</comment>
<dbReference type="InterPro" id="IPR001828">
    <property type="entry name" value="ANF_lig-bd_rcpt"/>
</dbReference>
<keyword evidence="8" id="KW-0675">Receptor</keyword>
<dbReference type="PROSITE" id="PS50259">
    <property type="entry name" value="G_PROTEIN_RECEP_F3_4"/>
    <property type="match status" value="1"/>
</dbReference>
<dbReference type="InterPro" id="IPR000337">
    <property type="entry name" value="GPCR_3"/>
</dbReference>
<keyword evidence="5 12" id="KW-1133">Transmembrane helix</keyword>
<dbReference type="SUPFAM" id="SSF53822">
    <property type="entry name" value="Periplasmic binding protein-like I"/>
    <property type="match status" value="1"/>
</dbReference>
<keyword evidence="2" id="KW-1003">Cell membrane</keyword>
<keyword evidence="7 12" id="KW-0472">Membrane</keyword>
<keyword evidence="6" id="KW-0297">G-protein coupled receptor</keyword>
<feature type="non-terminal residue" evidence="14">
    <location>
        <position position="715"/>
    </location>
</feature>
<evidence type="ECO:0000256" key="2">
    <source>
        <dbReference type="ARBA" id="ARBA00022475"/>
    </source>
</evidence>
<dbReference type="GO" id="GO:0004930">
    <property type="term" value="F:G protein-coupled receptor activity"/>
    <property type="evidence" value="ECO:0007669"/>
    <property type="project" value="UniProtKB-KW"/>
</dbReference>
<dbReference type="EMBL" id="VZTI01005930">
    <property type="protein sequence ID" value="NXB68881.1"/>
    <property type="molecule type" value="Genomic_DNA"/>
</dbReference>
<evidence type="ECO:0000256" key="8">
    <source>
        <dbReference type="ARBA" id="ARBA00023170"/>
    </source>
</evidence>
<name>A0A7K8FYW1_9CORV</name>
<feature type="transmembrane region" description="Helical" evidence="12">
    <location>
        <begin position="483"/>
        <end position="504"/>
    </location>
</feature>
<comment type="caution">
    <text evidence="14">The sequence shown here is derived from an EMBL/GenBank/DDBJ whole genome shotgun (WGS) entry which is preliminary data.</text>
</comment>
<sequence length="715" mass="77327">VQVLPSFQHYEPQAVAVIGPDSTRLALTTAAVLSLFLVPEISYEASTEMLSLKRLYPSFLRTIPSDRQQVKAIFLLLQHFGWTWVALLGSNNAYGRAGLDALQELLTASNVCVAYRGTIPTNSDASNPELHNLVRILTDVKVNVTVVFSNRGSALPFFEVVVQRNITGMVWVASEDWSLAQTIWQVPGIQTIGSVIGMAVEKPESMMLERFEAWKMSEEGTAAECASSAEAGGESVGSTRLDCTQCCASCHALAAVPDMYDAQGSFNVYSAVYAVAHGLHDLLGCASGACSKGTVYPWQLLQKIRQVNFTLYKSRISFDTNGDIHKGYDIVMWKWSGPNWAFDVIGTFRVNPDRLSIDPGKVLWHTEDGQAPSSVCSEACQPGEKQLQQSRHKCCFSCMACPPGTFLNTSDPFDCQACALGEWAPAGSEVCFNRTVEFLSWSEPLSSVLLALAVLLMLLIAALVVLFALNTSTPVVKSAGGKMCFLMLGSLACACSSLFCYFGEPSRAACLLRVPLFTISFTVFLSCVATRSFQILCIFKLNARCPALYEACMRHRGPVLFVAASTAAQVALCVAAEVASPSVPRRDYGARDEWVVLACTQSAVADAAIAYTVLLSAGCFALSYAGTDLPAAYNEAKSLTVSLLLHLSCSAAVLCSQGALRGRAELAARVLGTLGTLAALLGGYFVPRAFVILLRPHQNTAEHFQMAIHEYTRRR</sequence>
<dbReference type="InterPro" id="IPR000068">
    <property type="entry name" value="GPCR_3_Ca_sens_rcpt-rel"/>
</dbReference>
<feature type="transmembrane region" description="Helical" evidence="12">
    <location>
        <begin position="559"/>
        <end position="579"/>
    </location>
</feature>
<evidence type="ECO:0000256" key="11">
    <source>
        <dbReference type="ARBA" id="ARBA00038492"/>
    </source>
</evidence>
<keyword evidence="4" id="KW-0732">Signal</keyword>
<dbReference type="AlphaFoldDB" id="A0A7K8FYW1"/>
<evidence type="ECO:0000259" key="13">
    <source>
        <dbReference type="PROSITE" id="PS50259"/>
    </source>
</evidence>
<dbReference type="Pfam" id="PF07562">
    <property type="entry name" value="NCD3G"/>
    <property type="match status" value="1"/>
</dbReference>
<dbReference type="InterPro" id="IPR017978">
    <property type="entry name" value="GPCR_3_C"/>
</dbReference>
<feature type="transmembrane region" description="Helical" evidence="12">
    <location>
        <begin position="666"/>
        <end position="686"/>
    </location>
</feature>
<proteinExistence type="inferred from homology"/>
<evidence type="ECO:0000256" key="1">
    <source>
        <dbReference type="ARBA" id="ARBA00004651"/>
    </source>
</evidence>
<feature type="non-terminal residue" evidence="14">
    <location>
        <position position="1"/>
    </location>
</feature>
<keyword evidence="15" id="KW-1185">Reference proteome</keyword>
<gene>
    <name evidence="14" type="primary">Tas1r1</name>
    <name evidence="14" type="ORF">STRCIN_R07976</name>
</gene>
<dbReference type="FunFam" id="2.10.50.30:FF:000004">
    <property type="entry name" value="Taste receptor type 1 member 3-like protein"/>
    <property type="match status" value="1"/>
</dbReference>
<dbReference type="InterPro" id="IPR028082">
    <property type="entry name" value="Peripla_BP_I"/>
</dbReference>
<comment type="subcellular location">
    <subcellularLocation>
        <location evidence="1">Cell membrane</location>
        <topology evidence="1">Multi-pass membrane protein</topology>
    </subcellularLocation>
</comment>
<dbReference type="Pfam" id="PF00003">
    <property type="entry name" value="7tm_3"/>
    <property type="match status" value="1"/>
</dbReference>
<dbReference type="PRINTS" id="PR00248">
    <property type="entry name" value="GPCRMGR"/>
</dbReference>
<evidence type="ECO:0000256" key="6">
    <source>
        <dbReference type="ARBA" id="ARBA00023040"/>
    </source>
</evidence>
<evidence type="ECO:0000256" key="10">
    <source>
        <dbReference type="ARBA" id="ARBA00023224"/>
    </source>
</evidence>
<feature type="domain" description="G-protein coupled receptors family 3 profile" evidence="13">
    <location>
        <begin position="445"/>
        <end position="708"/>
    </location>
</feature>
<keyword evidence="9" id="KW-0325">Glycoprotein</keyword>
<dbReference type="Gene3D" id="2.10.50.30">
    <property type="entry name" value="GPCR, family 3, nine cysteines domain"/>
    <property type="match status" value="1"/>
</dbReference>